<sequence length="148" mass="15765">MPHGLRPTRTGRGAEPKRVPATSHHRALRLRVGHGRQWPPTRHASAPVGVGLFSSNASPLSLSPDPEARPSHASLEPRRPDLLSSPGAPGAASATLRWLHRTAVSDFREMTQTSGGHGDHGTAGVRFIAPKRLKVCTGCWASAYNAHA</sequence>
<evidence type="ECO:0000256" key="1">
    <source>
        <dbReference type="SAM" id="MobiDB-lite"/>
    </source>
</evidence>
<comment type="caution">
    <text evidence="2">The sequence shown here is derived from an EMBL/GenBank/DDBJ whole genome shotgun (WGS) entry which is preliminary data.</text>
</comment>
<evidence type="ECO:0000313" key="2">
    <source>
        <dbReference type="EMBL" id="TVU31714.1"/>
    </source>
</evidence>
<name>A0A5J9V884_9POAL</name>
<feature type="non-terminal residue" evidence="2">
    <location>
        <position position="1"/>
    </location>
</feature>
<accession>A0A5J9V884</accession>
<feature type="compositionally biased region" description="Basic residues" evidence="1">
    <location>
        <begin position="23"/>
        <end position="34"/>
    </location>
</feature>
<organism evidence="2 3">
    <name type="scientific">Eragrostis curvula</name>
    <name type="common">weeping love grass</name>
    <dbReference type="NCBI Taxonomy" id="38414"/>
    <lineage>
        <taxon>Eukaryota</taxon>
        <taxon>Viridiplantae</taxon>
        <taxon>Streptophyta</taxon>
        <taxon>Embryophyta</taxon>
        <taxon>Tracheophyta</taxon>
        <taxon>Spermatophyta</taxon>
        <taxon>Magnoliopsida</taxon>
        <taxon>Liliopsida</taxon>
        <taxon>Poales</taxon>
        <taxon>Poaceae</taxon>
        <taxon>PACMAD clade</taxon>
        <taxon>Chloridoideae</taxon>
        <taxon>Eragrostideae</taxon>
        <taxon>Eragrostidinae</taxon>
        <taxon>Eragrostis</taxon>
    </lineage>
</organism>
<reference evidence="2 3" key="1">
    <citation type="journal article" date="2019" name="Sci. Rep.">
        <title>A high-quality genome of Eragrostis curvula grass provides insights into Poaceae evolution and supports new strategies to enhance forage quality.</title>
        <authorList>
            <person name="Carballo J."/>
            <person name="Santos B.A.C.M."/>
            <person name="Zappacosta D."/>
            <person name="Garbus I."/>
            <person name="Selva J.P."/>
            <person name="Gallo C.A."/>
            <person name="Diaz A."/>
            <person name="Albertini E."/>
            <person name="Caccamo M."/>
            <person name="Echenique V."/>
        </authorList>
    </citation>
    <scope>NUCLEOTIDE SEQUENCE [LARGE SCALE GENOMIC DNA]</scope>
    <source>
        <strain evidence="3">cv. Victoria</strain>
        <tissue evidence="2">Leaf</tissue>
    </source>
</reference>
<dbReference type="Gramene" id="TVU31714">
    <property type="protein sequence ID" value="TVU31714"/>
    <property type="gene ID" value="EJB05_23412"/>
</dbReference>
<dbReference type="AlphaFoldDB" id="A0A5J9V884"/>
<protein>
    <submittedName>
        <fullName evidence="2">Uncharacterized protein</fullName>
    </submittedName>
</protein>
<evidence type="ECO:0000313" key="3">
    <source>
        <dbReference type="Proteomes" id="UP000324897"/>
    </source>
</evidence>
<proteinExistence type="predicted"/>
<dbReference type="EMBL" id="RWGY01000011">
    <property type="protein sequence ID" value="TVU31714.1"/>
    <property type="molecule type" value="Genomic_DNA"/>
</dbReference>
<feature type="compositionally biased region" description="Basic and acidic residues" evidence="1">
    <location>
        <begin position="66"/>
        <end position="81"/>
    </location>
</feature>
<dbReference type="Proteomes" id="UP000324897">
    <property type="component" value="Chromosome 1"/>
</dbReference>
<feature type="region of interest" description="Disordered" evidence="1">
    <location>
        <begin position="1"/>
        <end position="91"/>
    </location>
</feature>
<gene>
    <name evidence="2" type="ORF">EJB05_23412</name>
</gene>
<keyword evidence="3" id="KW-1185">Reference proteome</keyword>